<evidence type="ECO:0000256" key="3">
    <source>
        <dbReference type="ARBA" id="ARBA00022741"/>
    </source>
</evidence>
<evidence type="ECO:0000256" key="4">
    <source>
        <dbReference type="ARBA" id="ARBA00022840"/>
    </source>
</evidence>
<dbReference type="GO" id="GO:0005524">
    <property type="term" value="F:ATP binding"/>
    <property type="evidence" value="ECO:0007669"/>
    <property type="project" value="UniProtKB-KW"/>
</dbReference>
<dbReference type="AlphaFoldDB" id="A0A0F9IWN7"/>
<dbReference type="PROSITE" id="PS50893">
    <property type="entry name" value="ABC_TRANSPORTER_2"/>
    <property type="match status" value="1"/>
</dbReference>
<keyword evidence="3" id="KW-0547">Nucleotide-binding</keyword>
<comment type="caution">
    <text evidence="6">The sequence shown here is derived from an EMBL/GenBank/DDBJ whole genome shotgun (WGS) entry which is preliminary data.</text>
</comment>
<keyword evidence="4" id="KW-0067">ATP-binding</keyword>
<dbReference type="PANTHER" id="PTHR43776">
    <property type="entry name" value="TRANSPORT ATP-BINDING PROTEIN"/>
    <property type="match status" value="1"/>
</dbReference>
<dbReference type="GO" id="GO:0016887">
    <property type="term" value="F:ATP hydrolysis activity"/>
    <property type="evidence" value="ECO:0007669"/>
    <property type="project" value="InterPro"/>
</dbReference>
<dbReference type="InterPro" id="IPR027417">
    <property type="entry name" value="P-loop_NTPase"/>
</dbReference>
<dbReference type="InterPro" id="IPR017871">
    <property type="entry name" value="ABC_transporter-like_CS"/>
</dbReference>
<name>A0A0F9IWN7_9ZZZZ</name>
<dbReference type="InterPro" id="IPR050319">
    <property type="entry name" value="ABC_transp_ATP-bind"/>
</dbReference>
<dbReference type="CDD" id="cd03257">
    <property type="entry name" value="ABC_NikE_OppD_transporters"/>
    <property type="match status" value="1"/>
</dbReference>
<feature type="non-terminal residue" evidence="6">
    <location>
        <position position="1"/>
    </location>
</feature>
<dbReference type="PANTHER" id="PTHR43776:SF7">
    <property type="entry name" value="D,D-DIPEPTIDE TRANSPORT ATP-BINDING PROTEIN DDPF-RELATED"/>
    <property type="match status" value="1"/>
</dbReference>
<keyword evidence="2" id="KW-0813">Transport</keyword>
<comment type="similarity">
    <text evidence="1">Belongs to the ABC transporter superfamily.</text>
</comment>
<feature type="domain" description="ABC transporter" evidence="5">
    <location>
        <begin position="1"/>
        <end position="177"/>
    </location>
</feature>
<gene>
    <name evidence="6" type="ORF">LCGC14_1894080</name>
</gene>
<accession>A0A0F9IWN7</accession>
<dbReference type="Pfam" id="PF00005">
    <property type="entry name" value="ABC_tran"/>
    <property type="match status" value="1"/>
</dbReference>
<dbReference type="SUPFAM" id="SSF52540">
    <property type="entry name" value="P-loop containing nucleoside triphosphate hydrolases"/>
    <property type="match status" value="1"/>
</dbReference>
<evidence type="ECO:0000256" key="2">
    <source>
        <dbReference type="ARBA" id="ARBA00022448"/>
    </source>
</evidence>
<proteinExistence type="inferred from homology"/>
<reference evidence="6" key="1">
    <citation type="journal article" date="2015" name="Nature">
        <title>Complex archaea that bridge the gap between prokaryotes and eukaryotes.</title>
        <authorList>
            <person name="Spang A."/>
            <person name="Saw J.H."/>
            <person name="Jorgensen S.L."/>
            <person name="Zaremba-Niedzwiedzka K."/>
            <person name="Martijn J."/>
            <person name="Lind A.E."/>
            <person name="van Eijk R."/>
            <person name="Schleper C."/>
            <person name="Guy L."/>
            <person name="Ettema T.J."/>
        </authorList>
    </citation>
    <scope>NUCLEOTIDE SEQUENCE</scope>
</reference>
<evidence type="ECO:0000313" key="6">
    <source>
        <dbReference type="EMBL" id="KKL91502.1"/>
    </source>
</evidence>
<dbReference type="Gene3D" id="3.40.50.300">
    <property type="entry name" value="P-loop containing nucleotide triphosphate hydrolases"/>
    <property type="match status" value="1"/>
</dbReference>
<dbReference type="PROSITE" id="PS00211">
    <property type="entry name" value="ABC_TRANSPORTER_1"/>
    <property type="match status" value="1"/>
</dbReference>
<dbReference type="InterPro" id="IPR003439">
    <property type="entry name" value="ABC_transporter-like_ATP-bd"/>
</dbReference>
<dbReference type="EMBL" id="LAZR01019713">
    <property type="protein sequence ID" value="KKL91502.1"/>
    <property type="molecule type" value="Genomic_DNA"/>
</dbReference>
<sequence>LAGFDQRAFRPWRRRVQIVFQDPFGSLSPRMSVAEIVREGLQIHDPENEHTHDQKVIAALNDVGLDPEARDRYPHEFSGGQRQRIAIARALVLQPDLIILDEPTSALDRTVQKQVIELLRDIQARYGLSYIFISHDLAVVRALSHQLLVLRNGAIVEYGSADEIFRAPKEQYTQELLNAAFFYQ</sequence>
<evidence type="ECO:0000259" key="5">
    <source>
        <dbReference type="PROSITE" id="PS50893"/>
    </source>
</evidence>
<protein>
    <recommendedName>
        <fullName evidence="5">ABC transporter domain-containing protein</fullName>
    </recommendedName>
</protein>
<organism evidence="6">
    <name type="scientific">marine sediment metagenome</name>
    <dbReference type="NCBI Taxonomy" id="412755"/>
    <lineage>
        <taxon>unclassified sequences</taxon>
        <taxon>metagenomes</taxon>
        <taxon>ecological metagenomes</taxon>
    </lineage>
</organism>
<evidence type="ECO:0000256" key="1">
    <source>
        <dbReference type="ARBA" id="ARBA00005417"/>
    </source>
</evidence>